<proteinExistence type="inferred from homology"/>
<comment type="catalytic activity">
    <reaction evidence="1 12">
        <text>(2R,3S)-3-isopropylmalate = (2S)-2-isopropylmalate</text>
        <dbReference type="Rhea" id="RHEA:32287"/>
        <dbReference type="ChEBI" id="CHEBI:1178"/>
        <dbReference type="ChEBI" id="CHEBI:35121"/>
        <dbReference type="EC" id="4.2.1.33"/>
    </reaction>
</comment>
<dbReference type="NCBIfam" id="NF004016">
    <property type="entry name" value="PRK05478.1"/>
    <property type="match status" value="1"/>
</dbReference>
<keyword evidence="7 12" id="KW-0479">Metal-binding</keyword>
<comment type="caution">
    <text evidence="15">The sequence shown here is derived from an EMBL/GenBank/DDBJ whole genome shotgun (WGS) entry which is preliminary data.</text>
</comment>
<dbReference type="CDD" id="cd01583">
    <property type="entry name" value="IPMI"/>
    <property type="match status" value="1"/>
</dbReference>
<dbReference type="InterPro" id="IPR036008">
    <property type="entry name" value="Aconitase_4Fe-4S_dom"/>
</dbReference>
<feature type="region of interest" description="Disordered" evidence="13">
    <location>
        <begin position="1"/>
        <end position="24"/>
    </location>
</feature>
<dbReference type="InterPro" id="IPR033941">
    <property type="entry name" value="IPMI_cat"/>
</dbReference>
<dbReference type="InterPro" id="IPR050067">
    <property type="entry name" value="IPM_dehydratase_rel_enz"/>
</dbReference>
<dbReference type="AlphaFoldDB" id="A0A6L3VGX3"/>
<reference evidence="15 16" key="1">
    <citation type="submission" date="2019-09" db="EMBL/GenBank/DDBJ databases">
        <title>Actinomadura physcomitrii sp. nov., a novel actinomycete isolated from moss [Physcomitrium sphaericum (Ludw) Fuernr].</title>
        <authorList>
            <person name="Liu C."/>
            <person name="Zhuang X."/>
        </authorList>
    </citation>
    <scope>NUCLEOTIDE SEQUENCE [LARGE SCALE GENOMIC DNA]</scope>
    <source>
        <strain evidence="15 16">CYP1-1B</strain>
    </source>
</reference>
<keyword evidence="11 12" id="KW-0100">Branched-chain amino acid biosynthesis</keyword>
<dbReference type="SUPFAM" id="SSF53732">
    <property type="entry name" value="Aconitase iron-sulfur domain"/>
    <property type="match status" value="1"/>
</dbReference>
<dbReference type="NCBIfam" id="NF009116">
    <property type="entry name" value="PRK12466.1"/>
    <property type="match status" value="1"/>
</dbReference>
<evidence type="ECO:0000256" key="2">
    <source>
        <dbReference type="ARBA" id="ARBA00002695"/>
    </source>
</evidence>
<evidence type="ECO:0000256" key="1">
    <source>
        <dbReference type="ARBA" id="ARBA00000491"/>
    </source>
</evidence>
<feature type="region of interest" description="Disordered" evidence="13">
    <location>
        <begin position="445"/>
        <end position="470"/>
    </location>
</feature>
<dbReference type="Proteomes" id="UP000483004">
    <property type="component" value="Unassembled WGS sequence"/>
</dbReference>
<dbReference type="InterPro" id="IPR004430">
    <property type="entry name" value="3-IsopropMal_deHydase_lsu"/>
</dbReference>
<gene>
    <name evidence="12 15" type="primary">leuC</name>
    <name evidence="15" type="ORF">F9B16_38395</name>
</gene>
<dbReference type="InterPro" id="IPR001030">
    <property type="entry name" value="Acoase/IPM_deHydtase_lsu_aba"/>
</dbReference>
<sequence>MRGHRRPQRAPPRVRAAAGERRPGSGLVTTLAGKVWDRHVIERGDADLLYIDMHLLHELTSPQAFEGLRLAGRPVRRPDLAVATADHNVPTGPDPLSLLDGLAARQLRVQQENCARHGIELHPLGSPGQGVVHVIGPELGLTQPGMTIVCGDSHTATLGAFGAVAFGIGTSQVEHVLATQTLWMPRPRTMAVTVRGTPRPGTSAKDLALAIIARIGTAGGTGTLIEYRGDAIAALPMEGRMTVCNMAIESGARSGMIAPDDTTFAYLEGRERSPRGRLWERALDDWRTLRTDDGAAFDREAVIDASAIGPQASWGTNPAQTTGIDGTVPDPASFGDAAERAAAERALAYMDLAPGTALRDIAVSTVFIGSCTNGRLADLRAAADVMRGRRVAPSVRALAVPGSTRVKRQAEDEGLDEVFRAAGFEWRSSGCSMCVGMNGDVVEPGAHSASTSNRNFESRQGPGARTHLVSPASAAASAVLGHLASAADLGEVR</sequence>
<evidence type="ECO:0000256" key="7">
    <source>
        <dbReference type="ARBA" id="ARBA00022723"/>
    </source>
</evidence>
<evidence type="ECO:0000256" key="3">
    <source>
        <dbReference type="ARBA" id="ARBA00004729"/>
    </source>
</evidence>
<keyword evidence="6 12" id="KW-0028">Amino-acid biosynthesis</keyword>
<feature type="domain" description="Aconitase/3-isopropylmalate dehydratase large subunit alpha/beta/alpha" evidence="14">
    <location>
        <begin position="34"/>
        <end position="481"/>
    </location>
</feature>
<evidence type="ECO:0000313" key="15">
    <source>
        <dbReference type="EMBL" id="KAB2367689.1"/>
    </source>
</evidence>
<keyword evidence="16" id="KW-1185">Reference proteome</keyword>
<feature type="binding site" evidence="12">
    <location>
        <position position="371"/>
    </location>
    <ligand>
        <name>[4Fe-4S] cluster</name>
        <dbReference type="ChEBI" id="CHEBI:49883"/>
    </ligand>
</feature>
<dbReference type="EC" id="4.2.1.33" evidence="12"/>
<evidence type="ECO:0000313" key="16">
    <source>
        <dbReference type="Proteomes" id="UP000483004"/>
    </source>
</evidence>
<feature type="binding site" evidence="12">
    <location>
        <position position="434"/>
    </location>
    <ligand>
        <name>[4Fe-4S] cluster</name>
        <dbReference type="ChEBI" id="CHEBI:49883"/>
    </ligand>
</feature>
<comment type="function">
    <text evidence="2 12">Catalyzes the isomerization between 2-isopropylmalate and 3-isopropylmalate, via the formation of 2-isopropylmaleate.</text>
</comment>
<feature type="binding site" evidence="12">
    <location>
        <position position="431"/>
    </location>
    <ligand>
        <name>[4Fe-4S] cluster</name>
        <dbReference type="ChEBI" id="CHEBI:49883"/>
    </ligand>
</feature>
<dbReference type="InterPro" id="IPR018136">
    <property type="entry name" value="Aconitase_4Fe-4S_BS"/>
</dbReference>
<evidence type="ECO:0000256" key="11">
    <source>
        <dbReference type="ARBA" id="ARBA00023304"/>
    </source>
</evidence>
<evidence type="ECO:0000256" key="12">
    <source>
        <dbReference type="HAMAP-Rule" id="MF_01026"/>
    </source>
</evidence>
<name>A0A6L3VGX3_9ACTN</name>
<keyword evidence="10 12" id="KW-0456">Lyase</keyword>
<dbReference type="GO" id="GO:0003861">
    <property type="term" value="F:3-isopropylmalate dehydratase activity"/>
    <property type="evidence" value="ECO:0007669"/>
    <property type="project" value="UniProtKB-UniRule"/>
</dbReference>
<dbReference type="PROSITE" id="PS01244">
    <property type="entry name" value="ACONITASE_2"/>
    <property type="match status" value="1"/>
</dbReference>
<evidence type="ECO:0000256" key="9">
    <source>
        <dbReference type="ARBA" id="ARBA00023014"/>
    </source>
</evidence>
<accession>A0A6L3VGX3</accession>
<dbReference type="Gene3D" id="3.30.499.10">
    <property type="entry name" value="Aconitase, domain 3"/>
    <property type="match status" value="2"/>
</dbReference>
<dbReference type="GO" id="GO:0051539">
    <property type="term" value="F:4 iron, 4 sulfur cluster binding"/>
    <property type="evidence" value="ECO:0007669"/>
    <property type="project" value="UniProtKB-KW"/>
</dbReference>
<comment type="similarity">
    <text evidence="12">Belongs to the aconitase/IPM isomerase family. LeuC type 1 subfamily.</text>
</comment>
<keyword evidence="9 12" id="KW-0411">Iron-sulfur</keyword>
<evidence type="ECO:0000256" key="6">
    <source>
        <dbReference type="ARBA" id="ARBA00022605"/>
    </source>
</evidence>
<dbReference type="GO" id="GO:0046872">
    <property type="term" value="F:metal ion binding"/>
    <property type="evidence" value="ECO:0007669"/>
    <property type="project" value="UniProtKB-KW"/>
</dbReference>
<evidence type="ECO:0000256" key="10">
    <source>
        <dbReference type="ARBA" id="ARBA00023239"/>
    </source>
</evidence>
<dbReference type="PANTHER" id="PTHR43822:SF9">
    <property type="entry name" value="3-ISOPROPYLMALATE DEHYDRATASE"/>
    <property type="match status" value="1"/>
</dbReference>
<organism evidence="15 16">
    <name type="scientific">Actinomadura montaniterrae</name>
    <dbReference type="NCBI Taxonomy" id="1803903"/>
    <lineage>
        <taxon>Bacteria</taxon>
        <taxon>Bacillati</taxon>
        <taxon>Actinomycetota</taxon>
        <taxon>Actinomycetes</taxon>
        <taxon>Streptosporangiales</taxon>
        <taxon>Thermomonosporaceae</taxon>
        <taxon>Actinomadura</taxon>
    </lineage>
</organism>
<dbReference type="Pfam" id="PF00330">
    <property type="entry name" value="Aconitase"/>
    <property type="match status" value="1"/>
</dbReference>
<comment type="pathway">
    <text evidence="3 12">Amino-acid biosynthesis; L-leucine biosynthesis; L-leucine from 3-methyl-2-oxobutanoate: step 2/4.</text>
</comment>
<dbReference type="NCBIfam" id="TIGR00170">
    <property type="entry name" value="leuC"/>
    <property type="match status" value="1"/>
</dbReference>
<dbReference type="UniPathway" id="UPA00048">
    <property type="reaction ID" value="UER00071"/>
</dbReference>
<dbReference type="OrthoDB" id="3448816at2"/>
<dbReference type="PANTHER" id="PTHR43822">
    <property type="entry name" value="HOMOACONITASE, MITOCHONDRIAL-RELATED"/>
    <property type="match status" value="1"/>
</dbReference>
<dbReference type="HAMAP" id="MF_01026">
    <property type="entry name" value="LeuC_type1"/>
    <property type="match status" value="1"/>
</dbReference>
<evidence type="ECO:0000259" key="14">
    <source>
        <dbReference type="Pfam" id="PF00330"/>
    </source>
</evidence>
<keyword evidence="4 12" id="KW-0432">Leucine biosynthesis</keyword>
<evidence type="ECO:0000256" key="13">
    <source>
        <dbReference type="SAM" id="MobiDB-lite"/>
    </source>
</evidence>
<protein>
    <recommendedName>
        <fullName evidence="12">3-isopropylmalate dehydratase large subunit</fullName>
        <ecNumber evidence="12">4.2.1.33</ecNumber>
    </recommendedName>
    <alternativeName>
        <fullName evidence="12">Alpha-IPM isomerase</fullName>
        <shortName evidence="12">IPMI</shortName>
    </alternativeName>
    <alternativeName>
        <fullName evidence="12">Isopropylmalate isomerase</fullName>
    </alternativeName>
</protein>
<dbReference type="EMBL" id="WBMR01000181">
    <property type="protein sequence ID" value="KAB2367689.1"/>
    <property type="molecule type" value="Genomic_DNA"/>
</dbReference>
<comment type="cofactor">
    <cofactor evidence="12">
        <name>[4Fe-4S] cluster</name>
        <dbReference type="ChEBI" id="CHEBI:49883"/>
    </cofactor>
    <text evidence="12">Binds 1 [4Fe-4S] cluster per subunit.</text>
</comment>
<dbReference type="GO" id="GO:0009098">
    <property type="term" value="P:L-leucine biosynthetic process"/>
    <property type="evidence" value="ECO:0007669"/>
    <property type="project" value="UniProtKB-UniRule"/>
</dbReference>
<evidence type="ECO:0000256" key="4">
    <source>
        <dbReference type="ARBA" id="ARBA00022430"/>
    </source>
</evidence>
<dbReference type="InterPro" id="IPR015931">
    <property type="entry name" value="Acnase/IPM_dHydase_lsu_aba_1/3"/>
</dbReference>
<evidence type="ECO:0000256" key="5">
    <source>
        <dbReference type="ARBA" id="ARBA00022485"/>
    </source>
</evidence>
<evidence type="ECO:0000256" key="8">
    <source>
        <dbReference type="ARBA" id="ARBA00023004"/>
    </source>
</evidence>
<dbReference type="PRINTS" id="PR00415">
    <property type="entry name" value="ACONITASE"/>
</dbReference>
<dbReference type="UniPathway" id="UPA00946"/>
<keyword evidence="8 12" id="KW-0408">Iron</keyword>
<comment type="subunit">
    <text evidence="12">Heterodimer of LeuC and LeuD.</text>
</comment>
<dbReference type="PROSITE" id="PS00450">
    <property type="entry name" value="ACONITASE_1"/>
    <property type="match status" value="1"/>
</dbReference>
<keyword evidence="5 12" id="KW-0004">4Fe-4S</keyword>